<feature type="domain" description="DUF1541" evidence="3">
    <location>
        <begin position="72"/>
        <end position="123"/>
    </location>
</feature>
<evidence type="ECO:0000259" key="3">
    <source>
        <dbReference type="Pfam" id="PF07563"/>
    </source>
</evidence>
<name>A0A168NF09_9BACL</name>
<dbReference type="Proteomes" id="UP000077355">
    <property type="component" value="Unassembled WGS sequence"/>
</dbReference>
<dbReference type="InterPro" id="IPR011438">
    <property type="entry name" value="DUF1541"/>
</dbReference>
<dbReference type="Gene3D" id="2.30.30.1210">
    <property type="entry name" value="Domain of unknown function DUF1541"/>
    <property type="match status" value="1"/>
</dbReference>
<gene>
    <name evidence="4" type="ORF">PBAT_12525</name>
</gene>
<feature type="chain" id="PRO_5039559173" description="DUF1541 domain-containing protein" evidence="2">
    <location>
        <begin position="23"/>
        <end position="193"/>
    </location>
</feature>
<evidence type="ECO:0000256" key="2">
    <source>
        <dbReference type="SAM" id="SignalP"/>
    </source>
</evidence>
<dbReference type="PROSITE" id="PS51257">
    <property type="entry name" value="PROKAR_LIPOPROTEIN"/>
    <property type="match status" value="1"/>
</dbReference>
<dbReference type="AlphaFoldDB" id="A0A168NF09"/>
<keyword evidence="5" id="KW-1185">Reference proteome</keyword>
<dbReference type="EMBL" id="LVJI01000016">
    <property type="protein sequence ID" value="OAB45727.1"/>
    <property type="molecule type" value="Genomic_DNA"/>
</dbReference>
<organism evidence="4 5">
    <name type="scientific">Paenibacillus antarcticus</name>
    <dbReference type="NCBI Taxonomy" id="253703"/>
    <lineage>
        <taxon>Bacteria</taxon>
        <taxon>Bacillati</taxon>
        <taxon>Bacillota</taxon>
        <taxon>Bacilli</taxon>
        <taxon>Bacillales</taxon>
        <taxon>Paenibacillaceae</taxon>
        <taxon>Paenibacillus</taxon>
    </lineage>
</organism>
<dbReference type="RefSeq" id="WP_068650007.1">
    <property type="nucleotide sequence ID" value="NZ_CP043611.1"/>
</dbReference>
<comment type="caution">
    <text evidence="4">The sequence shown here is derived from an EMBL/GenBank/DDBJ whole genome shotgun (WGS) entry which is preliminary data.</text>
</comment>
<proteinExistence type="predicted"/>
<sequence>MKKKLIFLSVATVIALSGCGSGNDTSQQPDSNTNMNNSNTINTEINHSDMNHASSNEVPKGLKEAKNPTFPVGSQAILQTDHMAGMKGAKASVVGAYDTTVYVVSYTPTSGGEPVKNHKWVIHEEIKDAGNQVLKSGTEVTLDADHMPGMKGATAVIESAEDTTVYMVDYTPTTGGEIMKNHKWVTEDEISNK</sequence>
<evidence type="ECO:0000256" key="1">
    <source>
        <dbReference type="SAM" id="MobiDB-lite"/>
    </source>
</evidence>
<feature type="domain" description="DUF1541" evidence="3">
    <location>
        <begin position="136"/>
        <end position="187"/>
    </location>
</feature>
<reference evidence="4 5" key="1">
    <citation type="submission" date="2016-03" db="EMBL/GenBank/DDBJ databases">
        <title>Draft genome sequence of Paenibacillus antarcticus CECT 5836.</title>
        <authorList>
            <person name="Shin S.-K."/>
            <person name="Yi H."/>
        </authorList>
    </citation>
    <scope>NUCLEOTIDE SEQUENCE [LARGE SCALE GENOMIC DNA]</scope>
    <source>
        <strain evidence="4 5">CECT 5836</strain>
    </source>
</reference>
<protein>
    <recommendedName>
        <fullName evidence="3">DUF1541 domain-containing protein</fullName>
    </recommendedName>
</protein>
<dbReference type="Pfam" id="PF07563">
    <property type="entry name" value="DUF1541"/>
    <property type="match status" value="2"/>
</dbReference>
<evidence type="ECO:0000313" key="5">
    <source>
        <dbReference type="Proteomes" id="UP000077355"/>
    </source>
</evidence>
<accession>A0A168NF09</accession>
<evidence type="ECO:0000313" key="4">
    <source>
        <dbReference type="EMBL" id="OAB45727.1"/>
    </source>
</evidence>
<keyword evidence="2" id="KW-0732">Signal</keyword>
<feature type="compositionally biased region" description="Low complexity" evidence="1">
    <location>
        <begin position="31"/>
        <end position="45"/>
    </location>
</feature>
<feature type="region of interest" description="Disordered" evidence="1">
    <location>
        <begin position="19"/>
        <end position="64"/>
    </location>
</feature>
<feature type="signal peptide" evidence="2">
    <location>
        <begin position="1"/>
        <end position="22"/>
    </location>
</feature>
<dbReference type="OrthoDB" id="1701949at2"/>